<dbReference type="PANTHER" id="PTHR10030">
    <property type="entry name" value="ALPHA-L-FUCOSIDASE"/>
    <property type="match status" value="1"/>
</dbReference>
<keyword evidence="14" id="KW-1185">Reference proteome</keyword>
<keyword evidence="4 10" id="KW-0732">Signal</keyword>
<evidence type="ECO:0000256" key="3">
    <source>
        <dbReference type="ARBA" id="ARBA00012662"/>
    </source>
</evidence>
<gene>
    <name evidence="13" type="ORF">HPB48_018571</name>
</gene>
<dbReference type="InterPro" id="IPR057739">
    <property type="entry name" value="Glyco_hydro_29_N"/>
</dbReference>
<evidence type="ECO:0000256" key="4">
    <source>
        <dbReference type="ARBA" id="ARBA00022729"/>
    </source>
</evidence>
<dbReference type="EC" id="3.2.1.51" evidence="3"/>
<evidence type="ECO:0000259" key="12">
    <source>
        <dbReference type="Pfam" id="PF16757"/>
    </source>
</evidence>
<dbReference type="AlphaFoldDB" id="A0A9J6GES8"/>
<dbReference type="PRINTS" id="PR00741">
    <property type="entry name" value="GLHYDRLASE29"/>
</dbReference>
<dbReference type="FunFam" id="3.20.20.80:FF:000027">
    <property type="entry name" value="Alpha-L-fucosidase"/>
    <property type="match status" value="1"/>
</dbReference>
<keyword evidence="7 10" id="KW-0326">Glycosidase</keyword>
<dbReference type="InterPro" id="IPR013780">
    <property type="entry name" value="Glyco_hydro_b"/>
</dbReference>
<dbReference type="InterPro" id="IPR031919">
    <property type="entry name" value="Fucosidase_C"/>
</dbReference>
<accession>A0A9J6GES8</accession>
<evidence type="ECO:0000256" key="10">
    <source>
        <dbReference type="PIRNR" id="PIRNR001092"/>
    </source>
</evidence>
<dbReference type="GO" id="GO:0016139">
    <property type="term" value="P:glycoside catabolic process"/>
    <property type="evidence" value="ECO:0007669"/>
    <property type="project" value="TreeGrafter"/>
</dbReference>
<evidence type="ECO:0000256" key="6">
    <source>
        <dbReference type="ARBA" id="ARBA00023180"/>
    </source>
</evidence>
<feature type="domain" description="Glycoside hydrolase family 29 N-terminal" evidence="11">
    <location>
        <begin position="20"/>
        <end position="357"/>
    </location>
</feature>
<comment type="caution">
    <text evidence="13">The sequence shown here is derived from an EMBL/GenBank/DDBJ whole genome shotgun (WGS) entry which is preliminary data.</text>
</comment>
<dbReference type="Gene3D" id="2.60.40.1180">
    <property type="entry name" value="Golgi alpha-mannosidase II"/>
    <property type="match status" value="1"/>
</dbReference>
<evidence type="ECO:0000313" key="14">
    <source>
        <dbReference type="Proteomes" id="UP000821853"/>
    </source>
</evidence>
<dbReference type="GO" id="GO:0005764">
    <property type="term" value="C:lysosome"/>
    <property type="evidence" value="ECO:0007669"/>
    <property type="project" value="TreeGrafter"/>
</dbReference>
<reference evidence="13 14" key="1">
    <citation type="journal article" date="2020" name="Cell">
        <title>Large-Scale Comparative Analyses of Tick Genomes Elucidate Their Genetic Diversity and Vector Capacities.</title>
        <authorList>
            <consortium name="Tick Genome and Microbiome Consortium (TIGMIC)"/>
            <person name="Jia N."/>
            <person name="Wang J."/>
            <person name="Shi W."/>
            <person name="Du L."/>
            <person name="Sun Y."/>
            <person name="Zhan W."/>
            <person name="Jiang J.F."/>
            <person name="Wang Q."/>
            <person name="Zhang B."/>
            <person name="Ji P."/>
            <person name="Bell-Sakyi L."/>
            <person name="Cui X.M."/>
            <person name="Yuan T.T."/>
            <person name="Jiang B.G."/>
            <person name="Yang W.F."/>
            <person name="Lam T.T."/>
            <person name="Chang Q.C."/>
            <person name="Ding S.J."/>
            <person name="Wang X.J."/>
            <person name="Zhu J.G."/>
            <person name="Ruan X.D."/>
            <person name="Zhao L."/>
            <person name="Wei J.T."/>
            <person name="Ye R.Z."/>
            <person name="Que T.C."/>
            <person name="Du C.H."/>
            <person name="Zhou Y.H."/>
            <person name="Cheng J.X."/>
            <person name="Dai P.F."/>
            <person name="Guo W.B."/>
            <person name="Han X.H."/>
            <person name="Huang E.J."/>
            <person name="Li L.F."/>
            <person name="Wei W."/>
            <person name="Gao Y.C."/>
            <person name="Liu J.Z."/>
            <person name="Shao H.Z."/>
            <person name="Wang X."/>
            <person name="Wang C.C."/>
            <person name="Yang T.C."/>
            <person name="Huo Q.B."/>
            <person name="Li W."/>
            <person name="Chen H.Y."/>
            <person name="Chen S.E."/>
            <person name="Zhou L.G."/>
            <person name="Ni X.B."/>
            <person name="Tian J.H."/>
            <person name="Sheng Y."/>
            <person name="Liu T."/>
            <person name="Pan Y.S."/>
            <person name="Xia L.Y."/>
            <person name="Li J."/>
            <person name="Zhao F."/>
            <person name="Cao W.C."/>
        </authorList>
    </citation>
    <scope>NUCLEOTIDE SEQUENCE [LARGE SCALE GENOMIC DNA]</scope>
    <source>
        <strain evidence="13">HaeL-2018</strain>
    </source>
</reference>
<evidence type="ECO:0000256" key="8">
    <source>
        <dbReference type="ARBA" id="ARBA00074133"/>
    </source>
</evidence>
<evidence type="ECO:0000256" key="5">
    <source>
        <dbReference type="ARBA" id="ARBA00022801"/>
    </source>
</evidence>
<dbReference type="GO" id="GO:0004560">
    <property type="term" value="F:alpha-L-fucosidase activity"/>
    <property type="evidence" value="ECO:0007669"/>
    <property type="project" value="UniProtKB-EC"/>
</dbReference>
<organism evidence="13 14">
    <name type="scientific">Haemaphysalis longicornis</name>
    <name type="common">Bush tick</name>
    <dbReference type="NCBI Taxonomy" id="44386"/>
    <lineage>
        <taxon>Eukaryota</taxon>
        <taxon>Metazoa</taxon>
        <taxon>Ecdysozoa</taxon>
        <taxon>Arthropoda</taxon>
        <taxon>Chelicerata</taxon>
        <taxon>Arachnida</taxon>
        <taxon>Acari</taxon>
        <taxon>Parasitiformes</taxon>
        <taxon>Ixodida</taxon>
        <taxon>Ixodoidea</taxon>
        <taxon>Ixodidae</taxon>
        <taxon>Haemaphysalinae</taxon>
        <taxon>Haemaphysalis</taxon>
    </lineage>
</organism>
<evidence type="ECO:0000256" key="2">
    <source>
        <dbReference type="ARBA" id="ARBA00007951"/>
    </source>
</evidence>
<keyword evidence="5 10" id="KW-0378">Hydrolase</keyword>
<dbReference type="SMART" id="SM00812">
    <property type="entry name" value="Alpha_L_fucos"/>
    <property type="match status" value="1"/>
</dbReference>
<dbReference type="InterPro" id="IPR000933">
    <property type="entry name" value="Glyco_hydro_29"/>
</dbReference>
<dbReference type="Pfam" id="PF01120">
    <property type="entry name" value="Alpha_L_fucos"/>
    <property type="match status" value="1"/>
</dbReference>
<dbReference type="Pfam" id="PF16757">
    <property type="entry name" value="Fucosidase_C"/>
    <property type="match status" value="1"/>
</dbReference>
<comment type="function">
    <text evidence="1">Alpha-L-fucosidase is responsible for hydrolyzing the alpha-1,6-linked fucose joined to the reducing-end N-acetylglucosamine of the carbohydrate moieties of glycoproteins.</text>
</comment>
<dbReference type="Gene3D" id="3.20.20.80">
    <property type="entry name" value="Glycosidases"/>
    <property type="match status" value="1"/>
</dbReference>
<keyword evidence="6" id="KW-0325">Glycoprotein</keyword>
<comment type="similarity">
    <text evidence="2 10">Belongs to the glycosyl hydrolase 29 family.</text>
</comment>
<dbReference type="PIRSF" id="PIRSF001092">
    <property type="entry name" value="Alpha-L-fucosidase"/>
    <property type="match status" value="1"/>
</dbReference>
<evidence type="ECO:0000259" key="11">
    <source>
        <dbReference type="Pfam" id="PF01120"/>
    </source>
</evidence>
<dbReference type="InterPro" id="IPR017853">
    <property type="entry name" value="GH"/>
</dbReference>
<dbReference type="OrthoDB" id="6039950at2759"/>
<feature type="chain" id="PRO_5039967269" description="Putative alpha-L-fucosidase" evidence="10">
    <location>
        <begin position="23"/>
        <end position="457"/>
    </location>
</feature>
<dbReference type="OMA" id="KWENCIT"/>
<protein>
    <recommendedName>
        <fullName evidence="8">Putative alpha-L-fucosidase</fullName>
        <ecNumber evidence="3">3.2.1.51</ecNumber>
    </recommendedName>
    <alternativeName>
        <fullName evidence="9">Alpha-L-fucoside fucohydrolase</fullName>
    </alternativeName>
</protein>
<proteinExistence type="inferred from homology"/>
<name>A0A9J6GES8_HAELO</name>
<feature type="domain" description="Alpha-L-fucosidase C-terminal" evidence="12">
    <location>
        <begin position="368"/>
        <end position="454"/>
    </location>
</feature>
<evidence type="ECO:0000313" key="13">
    <source>
        <dbReference type="EMBL" id="KAH9372992.1"/>
    </source>
</evidence>
<evidence type="ECO:0000256" key="7">
    <source>
        <dbReference type="ARBA" id="ARBA00023295"/>
    </source>
</evidence>
<evidence type="ECO:0000256" key="1">
    <source>
        <dbReference type="ARBA" id="ARBA00004071"/>
    </source>
</evidence>
<sequence>MSRTVTYCLLLFVLLFARCSDARYTADWKSLDSRPIPTWFRGAKFGILVHWGLYSVPSFGNYSEDFWGNWQVDKKPPVVEFMNRFYKPGFTYKDFAPLFTAELFDPDQWADIFFRSGARYVVMTANHLDGFAMWPSKFSVNWNAMDVGPRRDLVGDLSAAVRRKGGMRFGVEHSKMDRFHPFFIADKASKWKTDDFPRAKSTPELKELVERYHPDIIWSQGDSDAPSSYWKSTSFLAWLYNDSPVRSNVVVNDRWGIDVHRKHGDFFGCEPKCYGNDLMRVNSLKTLPIDKYSYGYRREAKFSDYRTVAEIIEELVTTVSRNGNLLLGVGATKDGIIPQIFQERLFQLGTWLKVNGEAVYDSTPWKHQTDGANPNIRYTSKGNTVYVFVLKWPKNGLLYLQSLKVSSQGQVTMLGRPTERLQLSTDLFSGIMISLSSLPQGDLPTPWAWVLKVEGAL</sequence>
<feature type="signal peptide" evidence="10">
    <location>
        <begin position="1"/>
        <end position="22"/>
    </location>
</feature>
<dbReference type="SUPFAM" id="SSF51445">
    <property type="entry name" value="(Trans)glycosidases"/>
    <property type="match status" value="1"/>
</dbReference>
<evidence type="ECO:0000256" key="9">
    <source>
        <dbReference type="ARBA" id="ARBA00081661"/>
    </source>
</evidence>
<dbReference type="InterPro" id="IPR016286">
    <property type="entry name" value="FUC_metazoa-typ"/>
</dbReference>
<dbReference type="GO" id="GO:0006004">
    <property type="term" value="P:fucose metabolic process"/>
    <property type="evidence" value="ECO:0007669"/>
    <property type="project" value="InterPro"/>
</dbReference>
<dbReference type="EMBL" id="JABSTR010000006">
    <property type="protein sequence ID" value="KAH9372992.1"/>
    <property type="molecule type" value="Genomic_DNA"/>
</dbReference>
<dbReference type="Proteomes" id="UP000821853">
    <property type="component" value="Chromosome 4"/>
</dbReference>
<dbReference type="PANTHER" id="PTHR10030:SF37">
    <property type="entry name" value="ALPHA-L-FUCOSIDASE-RELATED"/>
    <property type="match status" value="1"/>
</dbReference>
<dbReference type="VEuPathDB" id="VectorBase:HLOH_057142"/>